<accession>A0A9P6B214</accession>
<reference evidence="2" key="1">
    <citation type="journal article" date="2020" name="Nat. Commun.">
        <title>Large-scale genome sequencing of mycorrhizal fungi provides insights into the early evolution of symbiotic traits.</title>
        <authorList>
            <person name="Miyauchi S."/>
            <person name="Kiss E."/>
            <person name="Kuo A."/>
            <person name="Drula E."/>
            <person name="Kohler A."/>
            <person name="Sanchez-Garcia M."/>
            <person name="Morin E."/>
            <person name="Andreopoulos B."/>
            <person name="Barry K.W."/>
            <person name="Bonito G."/>
            <person name="Buee M."/>
            <person name="Carver A."/>
            <person name="Chen C."/>
            <person name="Cichocki N."/>
            <person name="Clum A."/>
            <person name="Culley D."/>
            <person name="Crous P.W."/>
            <person name="Fauchery L."/>
            <person name="Girlanda M."/>
            <person name="Hayes R.D."/>
            <person name="Keri Z."/>
            <person name="LaButti K."/>
            <person name="Lipzen A."/>
            <person name="Lombard V."/>
            <person name="Magnuson J."/>
            <person name="Maillard F."/>
            <person name="Murat C."/>
            <person name="Nolan M."/>
            <person name="Ohm R.A."/>
            <person name="Pangilinan J."/>
            <person name="Pereira M.F."/>
            <person name="Perotto S."/>
            <person name="Peter M."/>
            <person name="Pfister S."/>
            <person name="Riley R."/>
            <person name="Sitrit Y."/>
            <person name="Stielow J.B."/>
            <person name="Szollosi G."/>
            <person name="Zifcakova L."/>
            <person name="Stursova M."/>
            <person name="Spatafora J.W."/>
            <person name="Tedersoo L."/>
            <person name="Vaario L.M."/>
            <person name="Yamada A."/>
            <person name="Yan M."/>
            <person name="Wang P."/>
            <person name="Xu J."/>
            <person name="Bruns T."/>
            <person name="Baldrian P."/>
            <person name="Vilgalys R."/>
            <person name="Dunand C."/>
            <person name="Henrissat B."/>
            <person name="Grigoriev I.V."/>
            <person name="Hibbett D."/>
            <person name="Nagy L.G."/>
            <person name="Martin F.M."/>
        </authorList>
    </citation>
    <scope>NUCLEOTIDE SEQUENCE</scope>
    <source>
        <strain evidence="2">UP504</strain>
    </source>
</reference>
<dbReference type="InterPro" id="IPR001251">
    <property type="entry name" value="CRAL-TRIO_dom"/>
</dbReference>
<dbReference type="SMART" id="SM00516">
    <property type="entry name" value="SEC14"/>
    <property type="match status" value="1"/>
</dbReference>
<dbReference type="Pfam" id="PF00650">
    <property type="entry name" value="CRAL_TRIO"/>
    <property type="match status" value="1"/>
</dbReference>
<dbReference type="EMBL" id="MU128945">
    <property type="protein sequence ID" value="KAF9515942.1"/>
    <property type="molecule type" value="Genomic_DNA"/>
</dbReference>
<dbReference type="OrthoDB" id="1434354at2759"/>
<keyword evidence="3" id="KW-1185">Reference proteome</keyword>
<dbReference type="Pfam" id="PF03765">
    <property type="entry name" value="CRAL_TRIO_N"/>
    <property type="match status" value="1"/>
</dbReference>
<dbReference type="Gene3D" id="3.40.525.10">
    <property type="entry name" value="CRAL-TRIO lipid binding domain"/>
    <property type="match status" value="1"/>
</dbReference>
<dbReference type="PANTHER" id="PTHR45657">
    <property type="entry name" value="CRAL-TRIO DOMAIN-CONTAINING PROTEIN YKL091C-RELATED"/>
    <property type="match status" value="1"/>
</dbReference>
<dbReference type="Gene3D" id="1.10.8.20">
    <property type="entry name" value="N-terminal domain of phosphatidylinositol transfer protein sec14p"/>
    <property type="match status" value="1"/>
</dbReference>
<proteinExistence type="predicted"/>
<comment type="caution">
    <text evidence="2">The sequence shown here is derived from an EMBL/GenBank/DDBJ whole genome shotgun (WGS) entry which is preliminary data.</text>
</comment>
<dbReference type="SMART" id="SM01100">
    <property type="entry name" value="CRAL_TRIO_N"/>
    <property type="match status" value="1"/>
</dbReference>
<feature type="domain" description="CRAL-TRIO" evidence="1">
    <location>
        <begin position="90"/>
        <end position="263"/>
    </location>
</feature>
<sequence length="335" mass="37804">MTPTAPKPDPLSGRVGHLSIIQQHTLDKLRTELKAEGHFVPERHDDPTLLRFLRARKFDLPKAKFMLIEQEKWRKEFGVDELARNFDFPEKVEVDAIYPQYYHKTDKDGRPVFVERLEKLDIKALDAITTQHRLLQRLVFEYEKFLNERLPACSIHIGQPVETSCTILDLKGVGLLQFWKVQKYVGDAAEIGQLRYPECMGKFFIINAPFGFSTVWNVIKKWLDPVTVAKISILGSDYESILRAQIPPENLPSDIGGQCSCLGGCSLSDTGPWRDPTIMAQVAKNKEEAAKARELADVHTPTPTSTALDPTPLIAPSNGTSEIHVHLKPPCKLDN</sequence>
<organism evidence="2 3">
    <name type="scientific">Hydnum rufescens UP504</name>
    <dbReference type="NCBI Taxonomy" id="1448309"/>
    <lineage>
        <taxon>Eukaryota</taxon>
        <taxon>Fungi</taxon>
        <taxon>Dikarya</taxon>
        <taxon>Basidiomycota</taxon>
        <taxon>Agaricomycotina</taxon>
        <taxon>Agaricomycetes</taxon>
        <taxon>Cantharellales</taxon>
        <taxon>Hydnaceae</taxon>
        <taxon>Hydnum</taxon>
    </lineage>
</organism>
<dbReference type="SUPFAM" id="SSF52087">
    <property type="entry name" value="CRAL/TRIO domain"/>
    <property type="match status" value="1"/>
</dbReference>
<dbReference type="PRINTS" id="PR00180">
    <property type="entry name" value="CRETINALDHBP"/>
</dbReference>
<gene>
    <name evidence="2" type="ORF">BS47DRAFT_730703</name>
</gene>
<dbReference type="CDD" id="cd00170">
    <property type="entry name" value="SEC14"/>
    <property type="match status" value="1"/>
</dbReference>
<dbReference type="InterPro" id="IPR036273">
    <property type="entry name" value="CRAL/TRIO_N_dom_sf"/>
</dbReference>
<dbReference type="InterPro" id="IPR011074">
    <property type="entry name" value="CRAL/TRIO_N_dom"/>
</dbReference>
<protein>
    <recommendedName>
        <fullName evidence="1">CRAL-TRIO domain-containing protein</fullName>
    </recommendedName>
</protein>
<dbReference type="InterPro" id="IPR036865">
    <property type="entry name" value="CRAL-TRIO_dom_sf"/>
</dbReference>
<dbReference type="SUPFAM" id="SSF46938">
    <property type="entry name" value="CRAL/TRIO N-terminal domain"/>
    <property type="match status" value="1"/>
</dbReference>
<dbReference type="InterPro" id="IPR051026">
    <property type="entry name" value="PI/PC_transfer"/>
</dbReference>
<evidence type="ECO:0000313" key="3">
    <source>
        <dbReference type="Proteomes" id="UP000886523"/>
    </source>
</evidence>
<dbReference type="Proteomes" id="UP000886523">
    <property type="component" value="Unassembled WGS sequence"/>
</dbReference>
<name>A0A9P6B214_9AGAM</name>
<evidence type="ECO:0000259" key="1">
    <source>
        <dbReference type="PROSITE" id="PS50191"/>
    </source>
</evidence>
<evidence type="ECO:0000313" key="2">
    <source>
        <dbReference type="EMBL" id="KAF9515942.1"/>
    </source>
</evidence>
<dbReference type="PROSITE" id="PS50191">
    <property type="entry name" value="CRAL_TRIO"/>
    <property type="match status" value="1"/>
</dbReference>
<dbReference type="PANTHER" id="PTHR45657:SF1">
    <property type="entry name" value="CRAL-TRIO DOMAIN-CONTAINING PROTEIN YKL091C-RELATED"/>
    <property type="match status" value="1"/>
</dbReference>
<dbReference type="AlphaFoldDB" id="A0A9P6B214"/>